<keyword evidence="5" id="KW-1185">Reference proteome</keyword>
<gene>
    <name evidence="3" type="ORF">F2Z09_21635</name>
    <name evidence="2" type="ORF">F2Z22_21625</name>
</gene>
<organism evidence="2 4">
    <name type="scientific">Bacteroides finegoldii</name>
    <dbReference type="NCBI Taxonomy" id="338188"/>
    <lineage>
        <taxon>Bacteria</taxon>
        <taxon>Pseudomonadati</taxon>
        <taxon>Bacteroidota</taxon>
        <taxon>Bacteroidia</taxon>
        <taxon>Bacteroidales</taxon>
        <taxon>Bacteroidaceae</taxon>
        <taxon>Bacteroides</taxon>
    </lineage>
</organism>
<dbReference type="PROSITE" id="PS51257">
    <property type="entry name" value="PROKAR_LIPOPROTEIN"/>
    <property type="match status" value="1"/>
</dbReference>
<dbReference type="EMBL" id="VWAG01000086">
    <property type="protein sequence ID" value="KAA5251291.1"/>
    <property type="molecule type" value="Genomic_DNA"/>
</dbReference>
<dbReference type="GO" id="GO:0004553">
    <property type="term" value="F:hydrolase activity, hydrolyzing O-glycosyl compounds"/>
    <property type="evidence" value="ECO:0007669"/>
    <property type="project" value="UniProtKB-ARBA"/>
</dbReference>
<evidence type="ECO:0000259" key="1">
    <source>
        <dbReference type="Pfam" id="PF08522"/>
    </source>
</evidence>
<dbReference type="Proteomes" id="UP000421791">
    <property type="component" value="Unassembled WGS sequence"/>
</dbReference>
<sequence>MKKIIFGLASVCLLAACQNELYKNPLEDFESEQGAFINSKSTVQVFVEEGAEISVKDVTVSLVKQDGSAIKVSVVAGDKEQLDRFNSKNHTEYRLLPTEMYSVSKEVNFEPMATLQPLEIMLKNVKFESGVNYALPIKIADGDVPGIEGEKETLIVLEQRIKTKCLMMKGSGTESADMWPEGLAVGQWTFEVMINRDAYDLNNQSIGGTKQLPNSGPMDEIFTRFGDVTIDPNQLQIKTGASQIDVSKEKFAAKVNTWYMLAFVYDGKKTYVYVNGELVAEQEIREGEYKLTGFWLGGLNDYIREYRFWKIARTPKQLSDYAWKMVDPTDKDLIVYYPCNGKKRNVDGTIEEDETMVWDWSNGAHHLPMPNGAFYDDNGENMFVFPEMK</sequence>
<dbReference type="RefSeq" id="WP_149924197.1">
    <property type="nucleotide sequence ID" value="NZ_VWAF01000070.1"/>
</dbReference>
<name>A0A7J4YIA0_9BACE</name>
<evidence type="ECO:0000313" key="2">
    <source>
        <dbReference type="EMBL" id="KAA5225929.1"/>
    </source>
</evidence>
<protein>
    <submittedName>
        <fullName evidence="2">DUF1735 domain-containing protein</fullName>
    </submittedName>
</protein>
<evidence type="ECO:0000313" key="4">
    <source>
        <dbReference type="Proteomes" id="UP000421791"/>
    </source>
</evidence>
<reference evidence="4 5" key="1">
    <citation type="journal article" date="2019" name="Nat. Med.">
        <title>A library of human gut bacterial isolates paired with longitudinal multiomics data enables mechanistic microbiome research.</title>
        <authorList>
            <person name="Poyet M."/>
            <person name="Groussin M."/>
            <person name="Gibbons S.M."/>
            <person name="Avila-Pacheco J."/>
            <person name="Jiang X."/>
            <person name="Kearney S.M."/>
            <person name="Perrotta A.R."/>
            <person name="Berdy B."/>
            <person name="Zhao S."/>
            <person name="Lieberman T.D."/>
            <person name="Swanson P.K."/>
            <person name="Smith M."/>
            <person name="Roesemann S."/>
            <person name="Alexander J.E."/>
            <person name="Rich S.A."/>
            <person name="Livny J."/>
            <person name="Vlamakis H."/>
            <person name="Clish C."/>
            <person name="Bullock K."/>
            <person name="Deik A."/>
            <person name="Scott J."/>
            <person name="Pierce K.A."/>
            <person name="Xavier R.J."/>
            <person name="Alm E.J."/>
        </authorList>
    </citation>
    <scope>NUCLEOTIDE SEQUENCE [LARGE SCALE GENOMIC DNA]</scope>
    <source>
        <strain evidence="3 5">BIOML-A2</strain>
        <strain evidence="2 4">BIOML-A6</strain>
    </source>
</reference>
<dbReference type="Gene3D" id="2.60.120.200">
    <property type="match status" value="1"/>
</dbReference>
<feature type="domain" description="BT-3987-like N-terminal" evidence="1">
    <location>
        <begin position="38"/>
        <end position="143"/>
    </location>
</feature>
<dbReference type="Pfam" id="PF13385">
    <property type="entry name" value="Laminin_G_3"/>
    <property type="match status" value="1"/>
</dbReference>
<dbReference type="Pfam" id="PF08522">
    <property type="entry name" value="BT_3987-like_N"/>
    <property type="match status" value="1"/>
</dbReference>
<evidence type="ECO:0000313" key="5">
    <source>
        <dbReference type="Proteomes" id="UP000440198"/>
    </source>
</evidence>
<accession>A0A7J4YIA0</accession>
<dbReference type="GO" id="GO:0005975">
    <property type="term" value="P:carbohydrate metabolic process"/>
    <property type="evidence" value="ECO:0007669"/>
    <property type="project" value="UniProtKB-ARBA"/>
</dbReference>
<dbReference type="Gene3D" id="2.60.40.1740">
    <property type="entry name" value="hypothetical protein (bacova_03559)"/>
    <property type="match status" value="1"/>
</dbReference>
<comment type="caution">
    <text evidence="2">The sequence shown here is derived from an EMBL/GenBank/DDBJ whole genome shotgun (WGS) entry which is preliminary data.</text>
</comment>
<proteinExistence type="predicted"/>
<dbReference type="AlphaFoldDB" id="A0A7J4YIA0"/>
<evidence type="ECO:0000313" key="3">
    <source>
        <dbReference type="EMBL" id="KAA5251291.1"/>
    </source>
</evidence>
<dbReference type="SUPFAM" id="SSF49899">
    <property type="entry name" value="Concanavalin A-like lectins/glucanases"/>
    <property type="match status" value="1"/>
</dbReference>
<dbReference type="EMBL" id="VWAK01000075">
    <property type="protein sequence ID" value="KAA5225929.1"/>
    <property type="molecule type" value="Genomic_DNA"/>
</dbReference>
<dbReference type="Proteomes" id="UP000440198">
    <property type="component" value="Unassembled WGS sequence"/>
</dbReference>
<dbReference type="InterPro" id="IPR013320">
    <property type="entry name" value="ConA-like_dom_sf"/>
</dbReference>
<dbReference type="InterPro" id="IPR013728">
    <property type="entry name" value="BT_3987-like_N"/>
</dbReference>